<dbReference type="Proteomes" id="UP000244201">
    <property type="component" value="Chromosome"/>
</dbReference>
<evidence type="ECO:0008006" key="4">
    <source>
        <dbReference type="Google" id="ProtNLM"/>
    </source>
</evidence>
<dbReference type="OrthoDB" id="4461339at2"/>
<dbReference type="EMBL" id="CP026304">
    <property type="protein sequence ID" value="AVZ72386.1"/>
    <property type="molecule type" value="Genomic_DNA"/>
</dbReference>
<feature type="chain" id="PRO_5015344573" description="Secreted protein" evidence="1">
    <location>
        <begin position="41"/>
        <end position="254"/>
    </location>
</feature>
<dbReference type="AlphaFoldDB" id="A0A2R4SZT0"/>
<organism evidence="2 3">
    <name type="scientific">Streptomyces lunaelactis</name>
    <dbReference type="NCBI Taxonomy" id="1535768"/>
    <lineage>
        <taxon>Bacteria</taxon>
        <taxon>Bacillati</taxon>
        <taxon>Actinomycetota</taxon>
        <taxon>Actinomycetes</taxon>
        <taxon>Kitasatosporales</taxon>
        <taxon>Streptomycetaceae</taxon>
        <taxon>Streptomyces</taxon>
    </lineage>
</organism>
<evidence type="ECO:0000313" key="2">
    <source>
        <dbReference type="EMBL" id="AVZ72386.1"/>
    </source>
</evidence>
<reference evidence="2 3" key="1">
    <citation type="submission" date="2018-01" db="EMBL/GenBank/DDBJ databases">
        <title>Complete genome sequence of Streptomyces lunaelactis MM109T, a Ferroverdin A producer isolated from cave moonmilk deposits.</title>
        <authorList>
            <person name="Naome A."/>
            <person name="Martinet L."/>
            <person name="Maciejewska M."/>
            <person name="Anderssen S."/>
            <person name="Adam D."/>
            <person name="Tenconi E."/>
            <person name="Deflandre B."/>
            <person name="Arguelles-Arias A."/>
            <person name="Calusinska M."/>
            <person name="Copieters W."/>
            <person name="Karim L."/>
            <person name="Hanikenne M."/>
            <person name="Baurain D."/>
            <person name="van Wezel G."/>
            <person name="Smargiasso N."/>
            <person name="de Pauw E."/>
            <person name="Delfosse P."/>
            <person name="Rigali S."/>
        </authorList>
    </citation>
    <scope>NUCLEOTIDE SEQUENCE [LARGE SCALE GENOMIC DNA]</scope>
    <source>
        <strain evidence="2 3">MM109</strain>
    </source>
</reference>
<accession>A0A2R4SZT0</accession>
<sequence>MLWRMTPNRVTLNRTVRRFTSGAAGALLAGLALGAAPAHGAERAADRPEFDFSACPTVDELPAGADPGTWRCEVMHATGYLRMGAVDEPLTEPMKITFAEGRVDGEFRQVFGEMTAAPIRVGGTPLTLTPQYGGYSDFLSDDTRRGEFDIKFAIGSAHGLLALPSSGCSVGSDEDAVHLVLKDTDPTRVISEDPLVVAFGAQDAEFAAPGTSGCGPLSRALDRALGLPSAAGANAFDMDVTVAIRPYMQAGSVE</sequence>
<protein>
    <recommendedName>
        <fullName evidence="4">Secreted protein</fullName>
    </recommendedName>
</protein>
<feature type="signal peptide" evidence="1">
    <location>
        <begin position="1"/>
        <end position="40"/>
    </location>
</feature>
<evidence type="ECO:0000313" key="3">
    <source>
        <dbReference type="Proteomes" id="UP000244201"/>
    </source>
</evidence>
<dbReference type="KEGG" id="slk:SLUN_09435"/>
<name>A0A2R4SZT0_9ACTN</name>
<proteinExistence type="predicted"/>
<evidence type="ECO:0000256" key="1">
    <source>
        <dbReference type="SAM" id="SignalP"/>
    </source>
</evidence>
<gene>
    <name evidence="2" type="ORF">SLUN_09435</name>
</gene>
<keyword evidence="1" id="KW-0732">Signal</keyword>
<keyword evidence="3" id="KW-1185">Reference proteome</keyword>